<feature type="region of interest" description="Disordered" evidence="12">
    <location>
        <begin position="29"/>
        <end position="48"/>
    </location>
</feature>
<name>A0AAE1N137_9FABA</name>
<evidence type="ECO:0008006" key="16">
    <source>
        <dbReference type="Google" id="ProtNLM"/>
    </source>
</evidence>
<evidence type="ECO:0000256" key="9">
    <source>
        <dbReference type="ARBA" id="ARBA00023136"/>
    </source>
</evidence>
<dbReference type="InterPro" id="IPR036396">
    <property type="entry name" value="Cyt_P450_sf"/>
</dbReference>
<dbReference type="Pfam" id="PF00067">
    <property type="entry name" value="p450"/>
    <property type="match status" value="1"/>
</dbReference>
<keyword evidence="5 10" id="KW-0479">Metal-binding</keyword>
<sequence length="509" mass="57515">MFPSTLAIPAILSLTFIFALSTIILFPKRQKDDRRQPPPPGPPPLPIIGNLHMLDKRPHRSLQSLAQKYGPIMSFKLGQVPAIVVSSPEAAVQFLKTHDTVFATRPKIQIEGANKGLVWSEYGPYWRYVRKLCTIHLLSASRVDMFAPLRREEMGVTVTSLERAAAAGEVVNISEVVGELVESMVYRMVLGRSTKDDSFNLKGLIKEATSLVGAFNLADYVPWIGVLDLQGLTRKLKRNQKALNDAMEKIVTEHENSSSREQNIQHHSDFIDILLSLMHQPMDLQDDQNHYNVIDRANIKAILLDMVAGSTDTSIVVIEWALSELLRNPRAMKNLQNELQNVVGMTRMVEESDLAKLGYLDMVIKETLRLYPVAPLLVPRESMEDITINGFYIRKNSRVMVNVWAIGRDPKVWSENAHIFYPERFVDNNIDLRGHDFQLLPFGSGRRGCPGMNLGLITVKFVVAQLVHCFCWELPHGMSPSDLDMNEKFGLTIPRVKHLLAIPTFRLHN</sequence>
<keyword evidence="6 11" id="KW-0560">Oxidoreductase</keyword>
<evidence type="ECO:0000256" key="3">
    <source>
        <dbReference type="ARBA" id="ARBA00010617"/>
    </source>
</evidence>
<proteinExistence type="inferred from homology"/>
<evidence type="ECO:0000256" key="5">
    <source>
        <dbReference type="ARBA" id="ARBA00022723"/>
    </source>
</evidence>
<dbReference type="SUPFAM" id="SSF48264">
    <property type="entry name" value="Cytochrome P450"/>
    <property type="match status" value="1"/>
</dbReference>
<dbReference type="GO" id="GO:0004497">
    <property type="term" value="F:monooxygenase activity"/>
    <property type="evidence" value="ECO:0007669"/>
    <property type="project" value="UniProtKB-KW"/>
</dbReference>
<dbReference type="InterPro" id="IPR001128">
    <property type="entry name" value="Cyt_P450"/>
</dbReference>
<dbReference type="GO" id="GO:0016705">
    <property type="term" value="F:oxidoreductase activity, acting on paired donors, with incorporation or reduction of molecular oxygen"/>
    <property type="evidence" value="ECO:0007669"/>
    <property type="project" value="InterPro"/>
</dbReference>
<organism evidence="14 15">
    <name type="scientific">Acacia crassicarpa</name>
    <name type="common">northern wattle</name>
    <dbReference type="NCBI Taxonomy" id="499986"/>
    <lineage>
        <taxon>Eukaryota</taxon>
        <taxon>Viridiplantae</taxon>
        <taxon>Streptophyta</taxon>
        <taxon>Embryophyta</taxon>
        <taxon>Tracheophyta</taxon>
        <taxon>Spermatophyta</taxon>
        <taxon>Magnoliopsida</taxon>
        <taxon>eudicotyledons</taxon>
        <taxon>Gunneridae</taxon>
        <taxon>Pentapetalae</taxon>
        <taxon>rosids</taxon>
        <taxon>fabids</taxon>
        <taxon>Fabales</taxon>
        <taxon>Fabaceae</taxon>
        <taxon>Caesalpinioideae</taxon>
        <taxon>mimosoid clade</taxon>
        <taxon>Acacieae</taxon>
        <taxon>Acacia</taxon>
    </lineage>
</organism>
<dbReference type="InterPro" id="IPR002401">
    <property type="entry name" value="Cyt_P450_E_grp-I"/>
</dbReference>
<evidence type="ECO:0000256" key="8">
    <source>
        <dbReference type="ARBA" id="ARBA00023033"/>
    </source>
</evidence>
<comment type="cofactor">
    <cofactor evidence="1 10">
        <name>heme</name>
        <dbReference type="ChEBI" id="CHEBI:30413"/>
    </cofactor>
</comment>
<dbReference type="PRINTS" id="PR00385">
    <property type="entry name" value="P450"/>
</dbReference>
<evidence type="ECO:0000256" key="13">
    <source>
        <dbReference type="SAM" id="Phobius"/>
    </source>
</evidence>
<dbReference type="InterPro" id="IPR017972">
    <property type="entry name" value="Cyt_P450_CS"/>
</dbReference>
<dbReference type="EMBL" id="JAWXYG010000002">
    <property type="protein sequence ID" value="KAK4280826.1"/>
    <property type="molecule type" value="Genomic_DNA"/>
</dbReference>
<accession>A0AAE1N137</accession>
<evidence type="ECO:0000313" key="15">
    <source>
        <dbReference type="Proteomes" id="UP001293593"/>
    </source>
</evidence>
<comment type="caution">
    <text evidence="14">The sequence shown here is derived from an EMBL/GenBank/DDBJ whole genome shotgun (WGS) entry which is preliminary data.</text>
</comment>
<evidence type="ECO:0000313" key="14">
    <source>
        <dbReference type="EMBL" id="KAK4280826.1"/>
    </source>
</evidence>
<feature type="binding site" description="axial binding residue" evidence="10">
    <location>
        <position position="449"/>
    </location>
    <ligand>
        <name>heme</name>
        <dbReference type="ChEBI" id="CHEBI:30413"/>
    </ligand>
    <ligandPart>
        <name>Fe</name>
        <dbReference type="ChEBI" id="CHEBI:18248"/>
    </ligandPart>
</feature>
<evidence type="ECO:0000256" key="12">
    <source>
        <dbReference type="SAM" id="MobiDB-lite"/>
    </source>
</evidence>
<comment type="similarity">
    <text evidence="3 11">Belongs to the cytochrome P450 family.</text>
</comment>
<dbReference type="PANTHER" id="PTHR47943">
    <property type="entry name" value="CYTOCHROME P450 93A3-LIKE"/>
    <property type="match status" value="1"/>
</dbReference>
<feature type="compositionally biased region" description="Pro residues" evidence="12">
    <location>
        <begin position="37"/>
        <end position="46"/>
    </location>
</feature>
<dbReference type="FunFam" id="1.10.630.10:FF:000011">
    <property type="entry name" value="Cytochrome P450 83B1"/>
    <property type="match status" value="1"/>
</dbReference>
<dbReference type="CDD" id="cd11072">
    <property type="entry name" value="CYP71-like"/>
    <property type="match status" value="1"/>
</dbReference>
<evidence type="ECO:0000256" key="2">
    <source>
        <dbReference type="ARBA" id="ARBA00004370"/>
    </source>
</evidence>
<dbReference type="GO" id="GO:0020037">
    <property type="term" value="F:heme binding"/>
    <property type="evidence" value="ECO:0007669"/>
    <property type="project" value="InterPro"/>
</dbReference>
<dbReference type="GO" id="GO:0016020">
    <property type="term" value="C:membrane"/>
    <property type="evidence" value="ECO:0007669"/>
    <property type="project" value="UniProtKB-SubCell"/>
</dbReference>
<keyword evidence="8 11" id="KW-0503">Monooxygenase</keyword>
<dbReference type="Gene3D" id="1.10.630.10">
    <property type="entry name" value="Cytochrome P450"/>
    <property type="match status" value="1"/>
</dbReference>
<keyword evidence="4 10" id="KW-0349">Heme</keyword>
<evidence type="ECO:0000256" key="4">
    <source>
        <dbReference type="ARBA" id="ARBA00022617"/>
    </source>
</evidence>
<reference evidence="14" key="1">
    <citation type="submission" date="2023-10" db="EMBL/GenBank/DDBJ databases">
        <title>Chromosome-level genome of the transformable northern wattle, Acacia crassicarpa.</title>
        <authorList>
            <person name="Massaro I."/>
            <person name="Sinha N.R."/>
            <person name="Poethig S."/>
            <person name="Leichty A.R."/>
        </authorList>
    </citation>
    <scope>NUCLEOTIDE SEQUENCE</scope>
    <source>
        <strain evidence="14">Acra3RX</strain>
        <tissue evidence="14">Leaf</tissue>
    </source>
</reference>
<dbReference type="PANTHER" id="PTHR47943:SF9">
    <property type="entry name" value="CYTOCHROME P450"/>
    <property type="match status" value="1"/>
</dbReference>
<dbReference type="Proteomes" id="UP001293593">
    <property type="component" value="Unassembled WGS sequence"/>
</dbReference>
<evidence type="ECO:0000256" key="1">
    <source>
        <dbReference type="ARBA" id="ARBA00001971"/>
    </source>
</evidence>
<keyword evidence="13" id="KW-0812">Transmembrane</keyword>
<protein>
    <recommendedName>
        <fullName evidence="16">Cytochrome P450</fullName>
    </recommendedName>
</protein>
<keyword evidence="7 10" id="KW-0408">Iron</keyword>
<dbReference type="AlphaFoldDB" id="A0AAE1N137"/>
<evidence type="ECO:0000256" key="11">
    <source>
        <dbReference type="RuleBase" id="RU000461"/>
    </source>
</evidence>
<evidence type="ECO:0000256" key="6">
    <source>
        <dbReference type="ARBA" id="ARBA00023002"/>
    </source>
</evidence>
<keyword evidence="13" id="KW-1133">Transmembrane helix</keyword>
<comment type="subcellular location">
    <subcellularLocation>
        <location evidence="2">Membrane</location>
    </subcellularLocation>
</comment>
<dbReference type="PROSITE" id="PS00086">
    <property type="entry name" value="CYTOCHROME_P450"/>
    <property type="match status" value="1"/>
</dbReference>
<feature type="transmembrane region" description="Helical" evidence="13">
    <location>
        <begin position="6"/>
        <end position="26"/>
    </location>
</feature>
<dbReference type="GO" id="GO:0005506">
    <property type="term" value="F:iron ion binding"/>
    <property type="evidence" value="ECO:0007669"/>
    <property type="project" value="InterPro"/>
</dbReference>
<evidence type="ECO:0000256" key="7">
    <source>
        <dbReference type="ARBA" id="ARBA00023004"/>
    </source>
</evidence>
<dbReference type="PRINTS" id="PR00463">
    <property type="entry name" value="EP450I"/>
</dbReference>
<keyword evidence="15" id="KW-1185">Reference proteome</keyword>
<evidence type="ECO:0000256" key="10">
    <source>
        <dbReference type="PIRSR" id="PIRSR602401-1"/>
    </source>
</evidence>
<keyword evidence="9 13" id="KW-0472">Membrane</keyword>
<gene>
    <name evidence="14" type="ORF">QN277_012397</name>
</gene>